<evidence type="ECO:0000256" key="9">
    <source>
        <dbReference type="HAMAP-Rule" id="MF_01886"/>
    </source>
</evidence>
<feature type="binding site" evidence="9">
    <location>
        <position position="202"/>
    </location>
    <ligand>
        <name>ATP</name>
        <dbReference type="ChEBI" id="CHEBI:30616"/>
    </ligand>
</feature>
<evidence type="ECO:0000256" key="2">
    <source>
        <dbReference type="ARBA" id="ARBA00022555"/>
    </source>
</evidence>
<keyword evidence="3 9" id="KW-0808">Transferase</keyword>
<dbReference type="SUPFAM" id="SSF52540">
    <property type="entry name" value="P-loop containing nucleoside triphosphate hydrolases"/>
    <property type="match status" value="1"/>
</dbReference>
<gene>
    <name evidence="9" type="primary">tmcA</name>
    <name evidence="11" type="ORF">D1Z90_04155</name>
</gene>
<comment type="catalytic activity">
    <reaction evidence="9">
        <text>cytidine(34) in elongator tRNA(Met) + acetyl-CoA + ATP + H2O = N(4)-acetylcytidine(34) in elongator tRNA(Met) + ADP + phosphate + CoA + H(+)</text>
        <dbReference type="Rhea" id="RHEA:43788"/>
        <dbReference type="Rhea" id="RHEA-COMP:10693"/>
        <dbReference type="Rhea" id="RHEA-COMP:10694"/>
        <dbReference type="ChEBI" id="CHEBI:15377"/>
        <dbReference type="ChEBI" id="CHEBI:15378"/>
        <dbReference type="ChEBI" id="CHEBI:30616"/>
        <dbReference type="ChEBI" id="CHEBI:43474"/>
        <dbReference type="ChEBI" id="CHEBI:57287"/>
        <dbReference type="ChEBI" id="CHEBI:57288"/>
        <dbReference type="ChEBI" id="CHEBI:74900"/>
        <dbReference type="ChEBI" id="CHEBI:82748"/>
        <dbReference type="ChEBI" id="CHEBI:456216"/>
        <dbReference type="EC" id="2.3.1.193"/>
    </reaction>
</comment>
<keyword evidence="8 9" id="KW-0012">Acyltransferase</keyword>
<dbReference type="InterPro" id="IPR038321">
    <property type="entry name" value="TmcA_C_sf"/>
</dbReference>
<dbReference type="GO" id="GO:0000049">
    <property type="term" value="F:tRNA binding"/>
    <property type="evidence" value="ECO:0007669"/>
    <property type="project" value="UniProtKB-UniRule"/>
</dbReference>
<proteinExistence type="inferred from homology"/>
<dbReference type="InterPro" id="IPR007807">
    <property type="entry name" value="TcmA/NAT10_helicase"/>
</dbReference>
<comment type="similarity">
    <text evidence="9">Belongs to the TmcA family.</text>
</comment>
<dbReference type="EMBL" id="QZCH01000002">
    <property type="protein sequence ID" value="RJG50674.1"/>
    <property type="molecule type" value="Genomic_DNA"/>
</dbReference>
<feature type="binding site" evidence="9">
    <location>
        <position position="369"/>
    </location>
    <ligand>
        <name>ATP</name>
        <dbReference type="ChEBI" id="CHEBI:30616"/>
    </ligand>
</feature>
<comment type="caution">
    <text evidence="9">Lacks conserved residue(s) required for the propagation of feature annotation.</text>
</comment>
<evidence type="ECO:0000256" key="1">
    <source>
        <dbReference type="ARBA" id="ARBA00022490"/>
    </source>
</evidence>
<dbReference type="Pfam" id="PF08351">
    <property type="entry name" value="TmcA_N"/>
    <property type="match status" value="1"/>
</dbReference>
<feature type="binding site" evidence="9">
    <location>
        <position position="561"/>
    </location>
    <ligand>
        <name>acetyl-CoA</name>
        <dbReference type="ChEBI" id="CHEBI:57288"/>
    </ligand>
</feature>
<accession>A0A418YJL8</accession>
<keyword evidence="1 9" id="KW-0963">Cytoplasm</keyword>
<protein>
    <recommendedName>
        <fullName evidence="9">tRNA(Met) cytidine acetyltransferase TmcA</fullName>
        <ecNumber evidence="9">2.3.1.193</ecNumber>
    </recommendedName>
</protein>
<organism evidence="11 12">
    <name type="scientific">Motilimonas pumila</name>
    <dbReference type="NCBI Taxonomy" id="2303987"/>
    <lineage>
        <taxon>Bacteria</taxon>
        <taxon>Pseudomonadati</taxon>
        <taxon>Pseudomonadota</taxon>
        <taxon>Gammaproteobacteria</taxon>
        <taxon>Alteromonadales</taxon>
        <taxon>Alteromonadales genera incertae sedis</taxon>
        <taxon>Motilimonas</taxon>
    </lineage>
</organism>
<dbReference type="EC" id="2.3.1.193" evidence="9"/>
<evidence type="ECO:0000256" key="3">
    <source>
        <dbReference type="ARBA" id="ARBA00022679"/>
    </source>
</evidence>
<dbReference type="GO" id="GO:0051391">
    <property type="term" value="P:tRNA acetylation"/>
    <property type="evidence" value="ECO:0007669"/>
    <property type="project" value="UniProtKB-UniRule"/>
</dbReference>
<evidence type="ECO:0000256" key="5">
    <source>
        <dbReference type="ARBA" id="ARBA00022741"/>
    </source>
</evidence>
<reference evidence="11 12" key="2">
    <citation type="submission" date="2019-01" db="EMBL/GenBank/DDBJ databases">
        <title>Motilimonas pumilus sp. nov., isolated from the gut of sea cucumber (Apostichopus japonicus).</title>
        <authorList>
            <person name="Wang F.-Q."/>
            <person name="Ren L.-H."/>
            <person name="Lin Y.-W."/>
            <person name="Sun G.-H."/>
            <person name="Du Z.-J."/>
            <person name="Zhao J.-X."/>
            <person name="Liu X.-J."/>
            <person name="Liu L.-J."/>
        </authorList>
    </citation>
    <scope>NUCLEOTIDE SEQUENCE [LARGE SCALE GENOMIC DNA]</scope>
    <source>
        <strain evidence="11 12">PLHSC7-2</strain>
    </source>
</reference>
<dbReference type="InterPro" id="IPR000182">
    <property type="entry name" value="GNAT_dom"/>
</dbReference>
<dbReference type="InterPro" id="IPR013562">
    <property type="entry name" value="TmcA/NAT10_N"/>
</dbReference>
<keyword evidence="6 9" id="KW-0067">ATP-binding</keyword>
<sequence>MIQQQANTSLIPDLIKRLQQQQQHAGHRQFIVLSGQQQWGMEHALELLQQQHLWLGEAPAHPKILHKDLLNKAKHWLGRERQQVIINAFSQFSADGIAAISGIIPAGGQLILVCPEFTHWPEYDDPNYRQLLSYQQPRPHKSLFLTRLIRHFQPTKGICLWQQQQGLSYVDNPVVVSTVHLAQGIDDSSSSTDACLSANPQQQDAIHRIIKCATGRARRPLVITADRGRGKSASLGLACATLIEQHQQQILVCAPNRHATQSVLRFAGKGLGQDARHYPVTGPFGQLDFIAPDHLLRARPCADVIMVDEAAAIPMPMLKAICHHYPRVVFASTQHGYEGSGRGFSLKFMQYLQQDFKHYKHLHLNEPIRWRSHDPLEDWTFANFILNAHAQSVNLPITAKQWRYQVISKEALMANEALLNQAFALLVNAHYQTKPSDLRALLDNARISVHLVFHQQDLLAISLLMDEPPLPQPLSQAIHQGTRRVQGHLTAQALSLHAGQAEAVGYHYGRVMRIAVHPESQSHGVGTFLLDKLFSWSQQQGFDFLCTSFGFTPDLASFWQRSQFQLNHLGLSKDVASGCYSVIAMRPCKQQVQAFTTGLSSQLQQQLQDYLTGPLQDLEADVANALIAWLKASVSSNKHPVGAYRDAVLHYCLSHRPVEFALPAIRQWLWQLPQWPCLLPSQSDLLIQRCLQQHTWQQVVAANQLSGKKAAETQLKLILQQVLQDQFAPPELPTSQ</sequence>
<dbReference type="PANTHER" id="PTHR10925:SF5">
    <property type="entry name" value="RNA CYTIDINE ACETYLTRANSFERASE"/>
    <property type="match status" value="1"/>
</dbReference>
<dbReference type="GO" id="GO:0051392">
    <property type="term" value="F:tRNA cytidine N4-acetyltransferase activity"/>
    <property type="evidence" value="ECO:0007669"/>
    <property type="project" value="UniProtKB-UniRule"/>
</dbReference>
<dbReference type="InterPro" id="IPR032672">
    <property type="entry name" value="TmcA/NAT10/Kre33"/>
</dbReference>
<dbReference type="GO" id="GO:0002101">
    <property type="term" value="P:tRNA wobble cytosine modification"/>
    <property type="evidence" value="ECO:0007669"/>
    <property type="project" value="UniProtKB-UniRule"/>
</dbReference>
<dbReference type="HAMAP" id="MF_01886">
    <property type="entry name" value="tRNA_acetyltr_TmcA"/>
    <property type="match status" value="1"/>
</dbReference>
<feature type="domain" description="N-acetyltransferase" evidence="10">
    <location>
        <begin position="447"/>
        <end position="589"/>
    </location>
</feature>
<evidence type="ECO:0000256" key="8">
    <source>
        <dbReference type="ARBA" id="ARBA00023315"/>
    </source>
</evidence>
<comment type="caution">
    <text evidence="11">The sequence shown here is derived from an EMBL/GenBank/DDBJ whole genome shotgun (WGS) entry which is preliminary data.</text>
</comment>
<reference evidence="11 12" key="1">
    <citation type="submission" date="2018-09" db="EMBL/GenBank/DDBJ databases">
        <authorList>
            <person name="Wang F."/>
        </authorList>
    </citation>
    <scope>NUCLEOTIDE SEQUENCE [LARGE SCALE GENOMIC DNA]</scope>
    <source>
        <strain evidence="11 12">PLHSC7-2</strain>
    </source>
</reference>
<dbReference type="Gene3D" id="3.40.50.300">
    <property type="entry name" value="P-loop containing nucleotide triphosphate hydrolases"/>
    <property type="match status" value="1"/>
</dbReference>
<keyword evidence="7 9" id="KW-0694">RNA-binding</keyword>
<dbReference type="GO" id="GO:1990883">
    <property type="term" value="F:18S rRNA cytidine N-acetyltransferase activity"/>
    <property type="evidence" value="ECO:0007669"/>
    <property type="project" value="TreeGrafter"/>
</dbReference>
<dbReference type="Gene3D" id="1.20.120.890">
    <property type="entry name" value="tRNA(Met) cytidine acetyltransferase, tail domain"/>
    <property type="match status" value="1"/>
</dbReference>
<dbReference type="Gene3D" id="3.40.50.11040">
    <property type="match status" value="1"/>
</dbReference>
<comment type="subcellular location">
    <subcellularLocation>
        <location evidence="9">Cytoplasm</location>
    </subcellularLocation>
</comment>
<evidence type="ECO:0000256" key="4">
    <source>
        <dbReference type="ARBA" id="ARBA00022694"/>
    </source>
</evidence>
<dbReference type="Pfam" id="PF05127">
    <property type="entry name" value="NAT10_TcmA_helicase"/>
    <property type="match status" value="1"/>
</dbReference>
<feature type="binding site" evidence="9">
    <location>
        <begin position="514"/>
        <end position="516"/>
    </location>
    <ligand>
        <name>acetyl-CoA</name>
        <dbReference type="ChEBI" id="CHEBI:57288"/>
    </ligand>
</feature>
<evidence type="ECO:0000259" key="10">
    <source>
        <dbReference type="PROSITE" id="PS51186"/>
    </source>
</evidence>
<keyword evidence="2 9" id="KW-0820">tRNA-binding</keyword>
<dbReference type="Proteomes" id="UP000283255">
    <property type="component" value="Unassembled WGS sequence"/>
</dbReference>
<evidence type="ECO:0000256" key="6">
    <source>
        <dbReference type="ARBA" id="ARBA00022840"/>
    </source>
</evidence>
<dbReference type="GO" id="GO:1904812">
    <property type="term" value="P:rRNA acetylation involved in maturation of SSU-rRNA"/>
    <property type="evidence" value="ECO:0007669"/>
    <property type="project" value="TreeGrafter"/>
</dbReference>
<dbReference type="RefSeq" id="WP_119909475.1">
    <property type="nucleotide sequence ID" value="NZ_QZCH01000002.1"/>
</dbReference>
<dbReference type="InterPro" id="IPR027417">
    <property type="entry name" value="P-loop_NTPase"/>
</dbReference>
<evidence type="ECO:0000313" key="11">
    <source>
        <dbReference type="EMBL" id="RJG50674.1"/>
    </source>
</evidence>
<dbReference type="CDD" id="cd04301">
    <property type="entry name" value="NAT_SF"/>
    <property type="match status" value="1"/>
</dbReference>
<keyword evidence="12" id="KW-1185">Reference proteome</keyword>
<evidence type="ECO:0000313" key="12">
    <source>
        <dbReference type="Proteomes" id="UP000283255"/>
    </source>
</evidence>
<keyword evidence="5 9" id="KW-0547">Nucleotide-binding</keyword>
<comment type="function">
    <text evidence="9">Catalyzes the formation of N(4)-acetylcytidine (ac(4)C) at the wobble position of tRNA(Met), by using acetyl-CoA as an acetyl donor and ATP (or GTP).</text>
</comment>
<dbReference type="Pfam" id="PF13718">
    <property type="entry name" value="GNAT_acetyltr_2"/>
    <property type="match status" value="1"/>
</dbReference>
<dbReference type="AlphaFoldDB" id="A0A418YJL8"/>
<dbReference type="InterPro" id="IPR016181">
    <property type="entry name" value="Acyl_CoA_acyltransferase"/>
</dbReference>
<dbReference type="GO" id="GO:0005524">
    <property type="term" value="F:ATP binding"/>
    <property type="evidence" value="ECO:0007669"/>
    <property type="project" value="UniProtKB-UniRule"/>
</dbReference>
<evidence type="ECO:0000256" key="7">
    <source>
        <dbReference type="ARBA" id="ARBA00022884"/>
    </source>
</evidence>
<dbReference type="PANTHER" id="PTHR10925">
    <property type="entry name" value="N-ACETYLTRANSFERASE 10"/>
    <property type="match status" value="1"/>
</dbReference>
<dbReference type="GO" id="GO:0005737">
    <property type="term" value="C:cytoplasm"/>
    <property type="evidence" value="ECO:0007669"/>
    <property type="project" value="UniProtKB-SubCell"/>
</dbReference>
<keyword evidence="4 9" id="KW-0819">tRNA processing</keyword>
<dbReference type="SUPFAM" id="SSF55729">
    <property type="entry name" value="Acyl-CoA N-acyltransferases (Nat)"/>
    <property type="match status" value="1"/>
</dbReference>
<dbReference type="OrthoDB" id="5578851at2"/>
<dbReference type="Gene3D" id="3.40.630.30">
    <property type="match status" value="1"/>
</dbReference>
<name>A0A418YJL8_9GAMM</name>
<dbReference type="InterPro" id="IPR024914">
    <property type="entry name" value="tRNA_acetyltr_TmcA"/>
</dbReference>
<dbReference type="PROSITE" id="PS51186">
    <property type="entry name" value="GNAT"/>
    <property type="match status" value="1"/>
</dbReference>